<feature type="compositionally biased region" description="Polar residues" evidence="1">
    <location>
        <begin position="406"/>
        <end position="419"/>
    </location>
</feature>
<feature type="region of interest" description="Disordered" evidence="1">
    <location>
        <begin position="324"/>
        <end position="381"/>
    </location>
</feature>
<feature type="region of interest" description="Disordered" evidence="1">
    <location>
        <begin position="400"/>
        <end position="422"/>
    </location>
</feature>
<reference evidence="2 3" key="1">
    <citation type="submission" date="2021-05" db="EMBL/GenBank/DDBJ databases">
        <title>Mycobacterium acidophilum sp. nov., an extremely acid-tolerant member of the genus Mycobacterium.</title>
        <authorList>
            <person name="Xia J."/>
        </authorList>
    </citation>
    <scope>NUCLEOTIDE SEQUENCE [LARGE SCALE GENOMIC DNA]</scope>
    <source>
        <strain evidence="2 3">M1</strain>
    </source>
</reference>
<feature type="region of interest" description="Disordered" evidence="1">
    <location>
        <begin position="470"/>
        <end position="489"/>
    </location>
</feature>
<evidence type="ECO:0000313" key="2">
    <source>
        <dbReference type="EMBL" id="MBS9535110.1"/>
    </source>
</evidence>
<sequence>MCRALSDPRGGYRCPSSGGVRPCPQTRKERRALAVEVERRRDANRRAALAYKARAKEQVAEAESWLATKRPTADKITAYLNELPERGHSAERKVLEAALAASQGQGQSQVDASSARPERKKSKALLAAEERLELARQAGASPETLALMESKVAKLTPKAKTKPAKPEPQPVAVNPYTSQVEALIKSATARGEDPAVTLALIEDALKMVPDGNPEYREALTRTAAELRSSCLSVPLRPTSDESEGMSSVPTVDEVAARRAAKAEAAAEQKRQDEMTRQEAARADDRAADDRKRQDAEARAAQDGTTAVKTTSGVWLTEKEMTRANSYQDAVRDGADPEDAALFADAEADRQHQPKPHPQPQPTVDWRQAEREAAERAEVYAEAQRIGADPDLLAAERGVHVPPEPNLTLTPTAESENGSESPFAKHLQVPRVRRGGAYDQTAPVPPSGHRIPTSSGLSFAGRVDHKLNPFGDMPTQPKDMDTSTSQPQPQQPLVFDAEAFKVGLANSEARKNAERQALNAERAAAVKALKDQGVPELAWFEPEHVVRVAKGEGTRWIKDGQGSWVIAAPAADVQPDNTVIVHRKDGSASVERVAEVLAHGTVDGTCVAILRPAPSA</sequence>
<gene>
    <name evidence="2" type="ORF">KIH27_16095</name>
</gene>
<feature type="compositionally biased region" description="Basic and acidic residues" evidence="1">
    <location>
        <begin position="255"/>
        <end position="299"/>
    </location>
</feature>
<feature type="compositionally biased region" description="Basic and acidic residues" evidence="1">
    <location>
        <begin position="366"/>
        <end position="378"/>
    </location>
</feature>
<name>A0ABS5RLC2_9MYCO</name>
<feature type="region of interest" description="Disordered" evidence="1">
    <location>
        <begin position="99"/>
        <end position="123"/>
    </location>
</feature>
<protein>
    <submittedName>
        <fullName evidence="2">Uncharacterized protein</fullName>
    </submittedName>
</protein>
<evidence type="ECO:0000256" key="1">
    <source>
        <dbReference type="SAM" id="MobiDB-lite"/>
    </source>
</evidence>
<feature type="region of interest" description="Disordered" evidence="1">
    <location>
        <begin position="1"/>
        <end position="27"/>
    </location>
</feature>
<organism evidence="2 3">
    <name type="scientific">Mycolicibacter acidiphilus</name>
    <dbReference type="NCBI Taxonomy" id="2835306"/>
    <lineage>
        <taxon>Bacteria</taxon>
        <taxon>Bacillati</taxon>
        <taxon>Actinomycetota</taxon>
        <taxon>Actinomycetes</taxon>
        <taxon>Mycobacteriales</taxon>
        <taxon>Mycobacteriaceae</taxon>
        <taxon>Mycolicibacter</taxon>
    </lineage>
</organism>
<feature type="compositionally biased region" description="Low complexity" evidence="1">
    <location>
        <begin position="99"/>
        <end position="115"/>
    </location>
</feature>
<comment type="caution">
    <text evidence="2">The sequence shown here is derived from an EMBL/GenBank/DDBJ whole genome shotgun (WGS) entry which is preliminary data.</text>
</comment>
<dbReference type="EMBL" id="JAHCLR010000036">
    <property type="protein sequence ID" value="MBS9535110.1"/>
    <property type="molecule type" value="Genomic_DNA"/>
</dbReference>
<feature type="compositionally biased region" description="Polar residues" evidence="1">
    <location>
        <begin position="303"/>
        <end position="312"/>
    </location>
</feature>
<dbReference type="RefSeq" id="WP_214093972.1">
    <property type="nucleotide sequence ID" value="NZ_JAHCLR010000036.1"/>
</dbReference>
<keyword evidence="3" id="KW-1185">Reference proteome</keyword>
<dbReference type="Proteomes" id="UP001519535">
    <property type="component" value="Unassembled WGS sequence"/>
</dbReference>
<feature type="region of interest" description="Disordered" evidence="1">
    <location>
        <begin position="255"/>
        <end position="312"/>
    </location>
</feature>
<evidence type="ECO:0000313" key="3">
    <source>
        <dbReference type="Proteomes" id="UP001519535"/>
    </source>
</evidence>
<accession>A0ABS5RLC2</accession>
<proteinExistence type="predicted"/>